<sequence>MITAPLGTVYRTLRTRLPGIGLCAAITGGAYGLQSLESLLFGKVWLEALVLAILLGACIRSLWTPDIQWDAGICFSARTLLEVSVMLLGASVSAAALMPLGPRLLAGIAAVVATAILVSFGLGRLLGLSPRMALLVACGNAICGNSAIAAVAPVIRADSKDVAASIAFTAVLGIGVVLTLPVLAFATGMPDQPFGIFAGMTVYAVPQVLPATAPLGTLAVQTGTVVKLVRVLMLGPVCCVLSCLAPRLPPTQPDGSTITAGPAEARGHGLTQFVPWFIPGFLALMLCRSLGLVPSGLIAPLTQTATVLTVLSMAALGLGVDVRTVARAGGRVTTTVILSLAVLGGLSLLLLRLVALK</sequence>
<feature type="transmembrane region" description="Helical" evidence="7">
    <location>
        <begin position="194"/>
        <end position="216"/>
    </location>
</feature>
<feature type="transmembrane region" description="Helical" evidence="7">
    <location>
        <begin position="132"/>
        <end position="155"/>
    </location>
</feature>
<feature type="transmembrane region" description="Helical" evidence="7">
    <location>
        <begin position="298"/>
        <end position="320"/>
    </location>
</feature>
<dbReference type="GO" id="GO:0005886">
    <property type="term" value="C:plasma membrane"/>
    <property type="evidence" value="ECO:0007669"/>
    <property type="project" value="UniProtKB-SubCell"/>
</dbReference>
<keyword evidence="5 7" id="KW-1133">Transmembrane helix</keyword>
<accession>A0A1U9LD86</accession>
<keyword evidence="3" id="KW-1003">Cell membrane</keyword>
<protein>
    <submittedName>
        <fullName evidence="8">Uncharacterized protein</fullName>
    </submittedName>
</protein>
<feature type="transmembrane region" description="Helical" evidence="7">
    <location>
        <begin position="228"/>
        <end position="249"/>
    </location>
</feature>
<comment type="subcellular location">
    <subcellularLocation>
        <location evidence="1">Cell membrane</location>
        <topology evidence="1">Multi-pass membrane protein</topology>
    </subcellularLocation>
</comment>
<dbReference type="InterPro" id="IPR018383">
    <property type="entry name" value="UPF0324_pro"/>
</dbReference>
<dbReference type="AlphaFoldDB" id="A0A1U9LD86"/>
<dbReference type="RefSeq" id="WP_077930293.1">
    <property type="nucleotide sequence ID" value="NZ_CP014687.1"/>
</dbReference>
<evidence type="ECO:0000256" key="3">
    <source>
        <dbReference type="ARBA" id="ARBA00022475"/>
    </source>
</evidence>
<evidence type="ECO:0000256" key="2">
    <source>
        <dbReference type="ARBA" id="ARBA00007977"/>
    </source>
</evidence>
<comment type="similarity">
    <text evidence="2">Belongs to the UPF0324 family.</text>
</comment>
<dbReference type="EMBL" id="CP014687">
    <property type="protein sequence ID" value="AQT04414.1"/>
    <property type="molecule type" value="Genomic_DNA"/>
</dbReference>
<evidence type="ECO:0000313" key="8">
    <source>
        <dbReference type="EMBL" id="AQT04414.1"/>
    </source>
</evidence>
<evidence type="ECO:0000256" key="6">
    <source>
        <dbReference type="ARBA" id="ARBA00023136"/>
    </source>
</evidence>
<keyword evidence="4 7" id="KW-0812">Transmembrane</keyword>
<feature type="transmembrane region" description="Helical" evidence="7">
    <location>
        <begin position="45"/>
        <end position="63"/>
    </location>
</feature>
<feature type="transmembrane region" description="Helical" evidence="7">
    <location>
        <begin position="269"/>
        <end position="286"/>
    </location>
</feature>
<dbReference type="Pfam" id="PF03601">
    <property type="entry name" value="Cons_hypoth698"/>
    <property type="match status" value="1"/>
</dbReference>
<feature type="transmembrane region" description="Helical" evidence="7">
    <location>
        <begin position="15"/>
        <end position="33"/>
    </location>
</feature>
<evidence type="ECO:0000256" key="7">
    <source>
        <dbReference type="SAM" id="Phobius"/>
    </source>
</evidence>
<feature type="transmembrane region" description="Helical" evidence="7">
    <location>
        <begin position="162"/>
        <end position="188"/>
    </location>
</feature>
<reference evidence="8 9" key="1">
    <citation type="submission" date="2016-03" db="EMBL/GenBank/DDBJ databases">
        <title>Acetic acid bacteria sequencing.</title>
        <authorList>
            <person name="Brandt J."/>
            <person name="Jakob F."/>
            <person name="Vogel R.F."/>
        </authorList>
    </citation>
    <scope>NUCLEOTIDE SEQUENCE [LARGE SCALE GENOMIC DNA]</scope>
    <source>
        <strain evidence="8 9">TMW2.1084</strain>
    </source>
</reference>
<organism evidence="8 9">
    <name type="scientific">Acetobacter persici</name>
    <dbReference type="NCBI Taxonomy" id="1076596"/>
    <lineage>
        <taxon>Bacteria</taxon>
        <taxon>Pseudomonadati</taxon>
        <taxon>Pseudomonadota</taxon>
        <taxon>Alphaproteobacteria</taxon>
        <taxon>Acetobacterales</taxon>
        <taxon>Acetobacteraceae</taxon>
        <taxon>Acetobacter</taxon>
    </lineage>
</organism>
<feature type="transmembrane region" description="Helical" evidence="7">
    <location>
        <begin position="104"/>
        <end position="126"/>
    </location>
</feature>
<evidence type="ECO:0000256" key="4">
    <source>
        <dbReference type="ARBA" id="ARBA00022692"/>
    </source>
</evidence>
<evidence type="ECO:0000313" key="9">
    <source>
        <dbReference type="Proteomes" id="UP000189055"/>
    </source>
</evidence>
<gene>
    <name evidence="8" type="ORF">A0U91_04840</name>
</gene>
<dbReference type="STRING" id="1076596.A0U91_04840"/>
<dbReference type="PANTHER" id="PTHR30106:SF2">
    <property type="entry name" value="UPF0324 INNER MEMBRANE PROTEIN YEIH"/>
    <property type="match status" value="1"/>
</dbReference>
<name>A0A1U9LD86_9PROT</name>
<feature type="transmembrane region" description="Helical" evidence="7">
    <location>
        <begin position="332"/>
        <end position="355"/>
    </location>
</feature>
<dbReference type="Proteomes" id="UP000189055">
    <property type="component" value="Chromosome"/>
</dbReference>
<evidence type="ECO:0000256" key="1">
    <source>
        <dbReference type="ARBA" id="ARBA00004651"/>
    </source>
</evidence>
<dbReference type="PANTHER" id="PTHR30106">
    <property type="entry name" value="INNER MEMBRANE PROTEIN YEIH-RELATED"/>
    <property type="match status" value="1"/>
</dbReference>
<keyword evidence="6 7" id="KW-0472">Membrane</keyword>
<dbReference type="KEGG" id="aper:A0U91_04840"/>
<evidence type="ECO:0000256" key="5">
    <source>
        <dbReference type="ARBA" id="ARBA00022989"/>
    </source>
</evidence>
<proteinExistence type="inferred from homology"/>